<dbReference type="SUPFAM" id="SSF53254">
    <property type="entry name" value="Phosphoglycerate mutase-like"/>
    <property type="match status" value="1"/>
</dbReference>
<dbReference type="NCBIfam" id="TIGR03848">
    <property type="entry name" value="MSMEG_4193"/>
    <property type="match status" value="1"/>
</dbReference>
<dbReference type="PANTHER" id="PTHR48100">
    <property type="entry name" value="BROAD-SPECIFICITY PHOSPHATASE YOR283W-RELATED"/>
    <property type="match status" value="1"/>
</dbReference>
<sequence>MGTVILLRHGRSTANGSGILAGRTPRISLDDTGRRQARDMVERLSDVPLAALVSSPLLRCKQTLEPLATARGLSRIAESRLAEVDYGDWTGRELKTLTKEPLWRVVQDHPSAAVFPGGEGLAAVQARAVAAVRDHDARITAEHGEHAVWALCSHGDVLKAILADALGQHLDSFQRIVVDPASVSVVRYGETRPFVLRINDNGGDLGGVVPPKPAKKRGRRSAKTSSSASGSDAVIGGSTGRKDRA</sequence>
<dbReference type="GO" id="GO:0005737">
    <property type="term" value="C:cytoplasm"/>
    <property type="evidence" value="ECO:0007669"/>
    <property type="project" value="TreeGrafter"/>
</dbReference>
<dbReference type="SMART" id="SM00855">
    <property type="entry name" value="PGAM"/>
    <property type="match status" value="1"/>
</dbReference>
<dbReference type="Proteomes" id="UP000317303">
    <property type="component" value="Unassembled WGS sequence"/>
</dbReference>
<evidence type="ECO:0000256" key="1">
    <source>
        <dbReference type="SAM" id="MobiDB-lite"/>
    </source>
</evidence>
<dbReference type="OrthoDB" id="4120859at2"/>
<dbReference type="InterPro" id="IPR050275">
    <property type="entry name" value="PGM_Phosphatase"/>
</dbReference>
<dbReference type="InterPro" id="IPR029033">
    <property type="entry name" value="His_PPase_superfam"/>
</dbReference>
<feature type="region of interest" description="Disordered" evidence="1">
    <location>
        <begin position="205"/>
        <end position="245"/>
    </location>
</feature>
<evidence type="ECO:0000313" key="2">
    <source>
        <dbReference type="EMBL" id="TWH19359.1"/>
    </source>
</evidence>
<feature type="compositionally biased region" description="Low complexity" evidence="1">
    <location>
        <begin position="223"/>
        <end position="236"/>
    </location>
</feature>
<feature type="compositionally biased region" description="Basic residues" evidence="1">
    <location>
        <begin position="213"/>
        <end position="222"/>
    </location>
</feature>
<gene>
    <name evidence="2" type="ORF">JD82_01182</name>
</gene>
<reference evidence="2 3" key="1">
    <citation type="submission" date="2019-07" db="EMBL/GenBank/DDBJ databases">
        <title>R&amp;d 2014.</title>
        <authorList>
            <person name="Klenk H.-P."/>
        </authorList>
    </citation>
    <scope>NUCLEOTIDE SEQUENCE [LARGE SCALE GENOMIC DNA]</scope>
    <source>
        <strain evidence="2 3">DSM 43194</strain>
    </source>
</reference>
<dbReference type="RefSeq" id="WP_030530408.1">
    <property type="nucleotide sequence ID" value="NZ_JOIJ01000002.1"/>
</dbReference>
<dbReference type="Pfam" id="PF00300">
    <property type="entry name" value="His_Phos_1"/>
    <property type="match status" value="1"/>
</dbReference>
<keyword evidence="3" id="KW-1185">Reference proteome</keyword>
<accession>A0A660CCY9</accession>
<dbReference type="AlphaFoldDB" id="A0A660CCY9"/>
<proteinExistence type="predicted"/>
<dbReference type="GO" id="GO:0016791">
    <property type="term" value="F:phosphatase activity"/>
    <property type="evidence" value="ECO:0007669"/>
    <property type="project" value="TreeGrafter"/>
</dbReference>
<dbReference type="InterPro" id="IPR013078">
    <property type="entry name" value="His_Pase_superF_clade-1"/>
</dbReference>
<dbReference type="EMBL" id="VLJV01000001">
    <property type="protein sequence ID" value="TWH19359.1"/>
    <property type="molecule type" value="Genomic_DNA"/>
</dbReference>
<dbReference type="Gene3D" id="3.40.50.1240">
    <property type="entry name" value="Phosphoglycerate mutase-like"/>
    <property type="match status" value="1"/>
</dbReference>
<organism evidence="2 3">
    <name type="scientific">Prauserella rugosa</name>
    <dbReference type="NCBI Taxonomy" id="43354"/>
    <lineage>
        <taxon>Bacteria</taxon>
        <taxon>Bacillati</taxon>
        <taxon>Actinomycetota</taxon>
        <taxon>Actinomycetes</taxon>
        <taxon>Pseudonocardiales</taxon>
        <taxon>Pseudonocardiaceae</taxon>
        <taxon>Prauserella</taxon>
    </lineage>
</organism>
<comment type="caution">
    <text evidence="2">The sequence shown here is derived from an EMBL/GenBank/DDBJ whole genome shotgun (WGS) entry which is preliminary data.</text>
</comment>
<dbReference type="InterPro" id="IPR022492">
    <property type="entry name" value="Phosphomutase_MSMEG4193_put"/>
</dbReference>
<name>A0A660CCY9_9PSEU</name>
<dbReference type="CDD" id="cd07067">
    <property type="entry name" value="HP_PGM_like"/>
    <property type="match status" value="1"/>
</dbReference>
<protein>
    <submittedName>
        <fullName evidence="2">Putative phosphomutase (TIGR03848 family)</fullName>
    </submittedName>
</protein>
<dbReference type="PANTHER" id="PTHR48100:SF2">
    <property type="entry name" value="CONSERVED PROTEIN"/>
    <property type="match status" value="1"/>
</dbReference>
<evidence type="ECO:0000313" key="3">
    <source>
        <dbReference type="Proteomes" id="UP000317303"/>
    </source>
</evidence>